<dbReference type="Proteomes" id="UP001652582">
    <property type="component" value="Chromosome 12"/>
</dbReference>
<dbReference type="RefSeq" id="XP_023934682.2">
    <property type="nucleotide sequence ID" value="XM_024078914.2"/>
</dbReference>
<evidence type="ECO:0000256" key="1">
    <source>
        <dbReference type="ARBA" id="ARBA00022723"/>
    </source>
</evidence>
<dbReference type="GO" id="GO:0004659">
    <property type="term" value="F:prenyltransferase activity"/>
    <property type="evidence" value="ECO:0007669"/>
    <property type="project" value="InterPro"/>
</dbReference>
<keyword evidence="3" id="KW-0808">Transferase</keyword>
<dbReference type="GO" id="GO:0042811">
    <property type="term" value="P:pheromone biosynthetic process"/>
    <property type="evidence" value="ECO:0007669"/>
    <property type="project" value="UniProtKB-ARBA"/>
</dbReference>
<name>A0A6J1MP86_BICAN</name>
<accession>A0A6J1MP86</accession>
<organism evidence="4 5">
    <name type="scientific">Bicyclus anynana</name>
    <name type="common">Squinting bush brown butterfly</name>
    <dbReference type="NCBI Taxonomy" id="110368"/>
    <lineage>
        <taxon>Eukaryota</taxon>
        <taxon>Metazoa</taxon>
        <taxon>Ecdysozoa</taxon>
        <taxon>Arthropoda</taxon>
        <taxon>Hexapoda</taxon>
        <taxon>Insecta</taxon>
        <taxon>Pterygota</taxon>
        <taxon>Neoptera</taxon>
        <taxon>Endopterygota</taxon>
        <taxon>Lepidoptera</taxon>
        <taxon>Glossata</taxon>
        <taxon>Ditrysia</taxon>
        <taxon>Papilionoidea</taxon>
        <taxon>Nymphalidae</taxon>
        <taxon>Satyrinae</taxon>
        <taxon>Satyrini</taxon>
        <taxon>Mycalesina</taxon>
        <taxon>Bicyclus</taxon>
    </lineage>
</organism>
<dbReference type="PANTHER" id="PTHR12001">
    <property type="entry name" value="GERANYLGERANYL PYROPHOSPHATE SYNTHASE"/>
    <property type="match status" value="1"/>
</dbReference>
<dbReference type="InterPro" id="IPR008949">
    <property type="entry name" value="Isoprenoid_synthase_dom_sf"/>
</dbReference>
<comment type="similarity">
    <text evidence="3">Belongs to the FPP/GGPP synthase family.</text>
</comment>
<keyword evidence="1" id="KW-0479">Metal-binding</keyword>
<dbReference type="InterPro" id="IPR033749">
    <property type="entry name" value="Polyprenyl_synt_CS"/>
</dbReference>
<reference evidence="5" key="1">
    <citation type="submission" date="2025-08" db="UniProtKB">
        <authorList>
            <consortium name="RefSeq"/>
        </authorList>
    </citation>
    <scope>IDENTIFICATION</scope>
</reference>
<dbReference type="InterPro" id="IPR000092">
    <property type="entry name" value="Polyprenyl_synt"/>
</dbReference>
<dbReference type="Gene3D" id="1.10.600.10">
    <property type="entry name" value="Farnesyl Diphosphate Synthase"/>
    <property type="match status" value="1"/>
</dbReference>
<protein>
    <submittedName>
        <fullName evidence="5">Terpene synthase-like</fullName>
    </submittedName>
</protein>
<dbReference type="KEGG" id="bany:112043484"/>
<sequence length="316" mass="36718">MTEEHSNFYMEKELLSPYHHIQQVKGKQMRIKIILAFNHWLQVPEDKLQYSLEVFNLLHNGGLLIDDIQDDSVVRRGMPAAHCVYGLPLTINASLHVFLLAMDKLYHMNPKAGKICSEHYLDVIRGQGLELYWRDKFVCPTEEEYEDMVHRKTGAAFLMVVRTLQLFSENKTDYAEFIRILGKYYQIRDDYCNLTQQEALEEWPNAEDTDAKEACFCEDLTEGKFSLPIIHSLKTKEGGQILSILRQRTRDDEVKRRCVSLLEKAGSLEYTRQVLRDLDRAARAELSRLNGNPLMEAVLNDLLSWQDQKKSRECSG</sequence>
<dbReference type="AlphaFoldDB" id="A0A6J1MP86"/>
<evidence type="ECO:0000313" key="4">
    <source>
        <dbReference type="Proteomes" id="UP001652582"/>
    </source>
</evidence>
<evidence type="ECO:0000256" key="2">
    <source>
        <dbReference type="ARBA" id="ARBA00022842"/>
    </source>
</evidence>
<dbReference type="SUPFAM" id="SSF48576">
    <property type="entry name" value="Terpenoid synthases"/>
    <property type="match status" value="1"/>
</dbReference>
<keyword evidence="2" id="KW-0460">Magnesium</keyword>
<dbReference type="Pfam" id="PF00348">
    <property type="entry name" value="polyprenyl_synt"/>
    <property type="match status" value="1"/>
</dbReference>
<gene>
    <name evidence="5" type="primary">LOC112043484</name>
</gene>
<evidence type="ECO:0000313" key="5">
    <source>
        <dbReference type="RefSeq" id="XP_023934682.2"/>
    </source>
</evidence>
<dbReference type="PROSITE" id="PS00444">
    <property type="entry name" value="POLYPRENYL_SYNTHASE_2"/>
    <property type="match status" value="1"/>
</dbReference>
<dbReference type="PANTHER" id="PTHR12001:SF44">
    <property type="entry name" value="GERANYLGERANYL PYROPHOSPHATE SYNTHASE"/>
    <property type="match status" value="1"/>
</dbReference>
<dbReference type="GO" id="GO:0008299">
    <property type="term" value="P:isoprenoid biosynthetic process"/>
    <property type="evidence" value="ECO:0007669"/>
    <property type="project" value="InterPro"/>
</dbReference>
<dbReference type="PROSITE" id="PS00723">
    <property type="entry name" value="POLYPRENYL_SYNTHASE_1"/>
    <property type="match status" value="1"/>
</dbReference>
<dbReference type="GeneID" id="112043484"/>
<dbReference type="SFLD" id="SFLDS00005">
    <property type="entry name" value="Isoprenoid_Synthase_Type_I"/>
    <property type="match status" value="1"/>
</dbReference>
<proteinExistence type="inferred from homology"/>
<evidence type="ECO:0000256" key="3">
    <source>
        <dbReference type="RuleBase" id="RU004466"/>
    </source>
</evidence>
<dbReference type="OrthoDB" id="6921389at2759"/>
<keyword evidence="4" id="KW-1185">Reference proteome</keyword>
<dbReference type="GO" id="GO:0046872">
    <property type="term" value="F:metal ion binding"/>
    <property type="evidence" value="ECO:0007669"/>
    <property type="project" value="UniProtKB-KW"/>
</dbReference>